<evidence type="ECO:0000256" key="10">
    <source>
        <dbReference type="ARBA" id="ARBA00023161"/>
    </source>
</evidence>
<keyword evidence="8" id="KW-0810">Translation regulation</keyword>
<dbReference type="GeneID" id="20673249"/>
<feature type="region of interest" description="Disordered" evidence="13">
    <location>
        <begin position="657"/>
        <end position="771"/>
    </location>
</feature>
<feature type="compositionally biased region" description="Basic and acidic residues" evidence="13">
    <location>
        <begin position="676"/>
        <end position="691"/>
    </location>
</feature>
<comment type="similarity">
    <text evidence="3">Belongs to the CASC3 family.</text>
</comment>
<feature type="region of interest" description="Disordered" evidence="13">
    <location>
        <begin position="1"/>
        <end position="104"/>
    </location>
</feature>
<keyword evidence="11" id="KW-0508">mRNA splicing</keyword>
<dbReference type="InterPro" id="IPR018545">
    <property type="entry name" value="Btz_dom"/>
</dbReference>
<dbReference type="Proteomes" id="UP000030671">
    <property type="component" value="Unassembled WGS sequence"/>
</dbReference>
<dbReference type="RefSeq" id="XP_009543450.1">
    <property type="nucleotide sequence ID" value="XM_009545155.1"/>
</dbReference>
<feature type="domain" description="Btz" evidence="14">
    <location>
        <begin position="198"/>
        <end position="329"/>
    </location>
</feature>
<feature type="compositionally biased region" description="Gly residues" evidence="13">
    <location>
        <begin position="333"/>
        <end position="345"/>
    </location>
</feature>
<keyword evidence="5" id="KW-0963">Cytoplasm</keyword>
<feature type="compositionally biased region" description="Pro residues" evidence="13">
    <location>
        <begin position="492"/>
        <end position="508"/>
    </location>
</feature>
<feature type="compositionally biased region" description="Basic and acidic residues" evidence="13">
    <location>
        <begin position="42"/>
        <end position="59"/>
    </location>
</feature>
<dbReference type="GO" id="GO:0003729">
    <property type="term" value="F:mRNA binding"/>
    <property type="evidence" value="ECO:0007669"/>
    <property type="project" value="InterPro"/>
</dbReference>
<dbReference type="AlphaFoldDB" id="W4KCV1"/>
<evidence type="ECO:0000256" key="6">
    <source>
        <dbReference type="ARBA" id="ARBA00022664"/>
    </source>
</evidence>
<keyword evidence="10" id="KW-0866">Nonsense-mediated mRNA decay</keyword>
<comment type="subcellular location">
    <subcellularLocation>
        <location evidence="2">Cytoplasm</location>
    </subcellularLocation>
    <subcellularLocation>
        <location evidence="1">Nucleus</location>
    </subcellularLocation>
</comment>
<sequence length="820" mass="89134">MPALTPLKAIKPSSAPRAPSLKKTRFVRRRGRANDGIYSDEEFVREARSDTESDDDRSSLDSASDSETEPASEDAPTTGHPQVVIPSSTHTPQPPEVSAVKPLVKSASAGPTLLNAPLDWADDSAADDHDLPVIDFADLDAQHRFQSTRSRKPEKGGKRPVLTRTSSAPPTTVSPAPNSEHSEERPESPVPSTSEPRQKEASFTRRVGQTARQAYQERLESDPSYVPTVGEFWGHDDRLLDKDLRSLSGWWRGKWQGRGGRGRGRFNNGFGARGRGGFMNPRSVAPEDEGEQEGSADVPPVERPWTHDGFEEMKKRDERRAEFQQQQPQRGFMRGGFRGGRGGFTPRGRGFARGGFSPVSTHARQGMPPSSSPHRVWYAMKPERVWTKHHESFLYSDPSLKPRVGQGAGYRIKLPGQPQEEIVRTPPRPWASPSSPASAPVAPSATASEAADKVFTVRLPPREETAVPEMSEPEPATTVAEPPIDDAFVITKPPPPTVIPIPAPPTPQPSTSSSPALGPQPAQVPAEPASSDSDGEWIEAPTVPPISHDRPQPPILPPLQTVFSPMAQPSPSFGSPYGYAPALPPGIGLNQHGIPYEIATGRAVYLQPPPPPPGPLYNPRGVIPGHMSMPPGLPFVPHHVHHHSNLSVSPDFLAHSPAPSAYTGEAPIFAPPRQSSRIEIRKPTPEDEANAKKGPSPRPALRNGASSLRSSVTSSSASAAGVPRTVDPNAPAFIPPSHMQRPSQEYFPNGSPSPAYPMASAEDHRPPPPMDPGMMGYQPYQQGYYYPETYGYQPYVDMPQQSMPYEVYPLDPRTSHPVYY</sequence>
<dbReference type="GO" id="GO:0000184">
    <property type="term" value="P:nuclear-transcribed mRNA catabolic process, nonsense-mediated decay"/>
    <property type="evidence" value="ECO:0007669"/>
    <property type="project" value="UniProtKB-KW"/>
</dbReference>
<dbReference type="GO" id="GO:0006417">
    <property type="term" value="P:regulation of translation"/>
    <property type="evidence" value="ECO:0007669"/>
    <property type="project" value="UniProtKB-KW"/>
</dbReference>
<dbReference type="KEGG" id="hir:HETIRDRAFT_415446"/>
<dbReference type="GO" id="GO:0008380">
    <property type="term" value="P:RNA splicing"/>
    <property type="evidence" value="ECO:0007669"/>
    <property type="project" value="UniProtKB-KW"/>
</dbReference>
<gene>
    <name evidence="15" type="ORF">HETIRDRAFT_415446</name>
</gene>
<dbReference type="EMBL" id="KI925456">
    <property type="protein sequence ID" value="ETW83687.1"/>
    <property type="molecule type" value="Genomic_DNA"/>
</dbReference>
<feature type="region of interest" description="Disordered" evidence="13">
    <location>
        <begin position="144"/>
        <end position="226"/>
    </location>
</feature>
<protein>
    <recommendedName>
        <fullName evidence="14">Btz domain-containing protein</fullName>
    </recommendedName>
</protein>
<dbReference type="Pfam" id="PF09405">
    <property type="entry name" value="Btz"/>
    <property type="match status" value="1"/>
</dbReference>
<evidence type="ECO:0000256" key="11">
    <source>
        <dbReference type="ARBA" id="ARBA00023187"/>
    </source>
</evidence>
<accession>W4KCV1</accession>
<feature type="compositionally biased region" description="Basic residues" evidence="13">
    <location>
        <begin position="20"/>
        <end position="31"/>
    </location>
</feature>
<evidence type="ECO:0000256" key="12">
    <source>
        <dbReference type="ARBA" id="ARBA00023242"/>
    </source>
</evidence>
<feature type="compositionally biased region" description="Basic and acidic residues" evidence="13">
    <location>
        <begin position="304"/>
        <end position="322"/>
    </location>
</feature>
<feature type="compositionally biased region" description="Low complexity" evidence="13">
    <location>
        <begin position="705"/>
        <end position="720"/>
    </location>
</feature>
<organism evidence="15 16">
    <name type="scientific">Heterobasidion irregulare (strain TC 32-1)</name>
    <dbReference type="NCBI Taxonomy" id="747525"/>
    <lineage>
        <taxon>Eukaryota</taxon>
        <taxon>Fungi</taxon>
        <taxon>Dikarya</taxon>
        <taxon>Basidiomycota</taxon>
        <taxon>Agaricomycotina</taxon>
        <taxon>Agaricomycetes</taxon>
        <taxon>Russulales</taxon>
        <taxon>Bondarzewiaceae</taxon>
        <taxon>Heterobasidion</taxon>
        <taxon>Heterobasidion annosum species complex</taxon>
    </lineage>
</organism>
<evidence type="ECO:0000256" key="9">
    <source>
        <dbReference type="ARBA" id="ARBA00022884"/>
    </source>
</evidence>
<keyword evidence="4" id="KW-0813">Transport</keyword>
<keyword evidence="16" id="KW-1185">Reference proteome</keyword>
<evidence type="ECO:0000256" key="7">
    <source>
        <dbReference type="ARBA" id="ARBA00022816"/>
    </source>
</evidence>
<evidence type="ECO:0000256" key="3">
    <source>
        <dbReference type="ARBA" id="ARBA00009548"/>
    </source>
</evidence>
<dbReference type="GO" id="GO:0051028">
    <property type="term" value="P:mRNA transport"/>
    <property type="evidence" value="ECO:0007669"/>
    <property type="project" value="UniProtKB-KW"/>
</dbReference>
<feature type="compositionally biased region" description="Low complexity" evidence="13">
    <location>
        <begin position="163"/>
        <end position="179"/>
    </location>
</feature>
<dbReference type="eggNOG" id="ENOG502SBPK">
    <property type="taxonomic scope" value="Eukaryota"/>
</dbReference>
<feature type="compositionally biased region" description="Low complexity" evidence="13">
    <location>
        <begin position="323"/>
        <end position="332"/>
    </location>
</feature>
<dbReference type="InParanoid" id="W4KCV1"/>
<feature type="region of interest" description="Disordered" evidence="13">
    <location>
        <begin position="396"/>
        <end position="559"/>
    </location>
</feature>
<keyword evidence="12" id="KW-0539">Nucleus</keyword>
<evidence type="ECO:0000256" key="2">
    <source>
        <dbReference type="ARBA" id="ARBA00004496"/>
    </source>
</evidence>
<dbReference type="GO" id="GO:0006397">
    <property type="term" value="P:mRNA processing"/>
    <property type="evidence" value="ECO:0007669"/>
    <property type="project" value="UniProtKB-KW"/>
</dbReference>
<proteinExistence type="inferred from homology"/>
<feature type="compositionally biased region" description="Low complexity" evidence="13">
    <location>
        <begin position="431"/>
        <end position="449"/>
    </location>
</feature>
<dbReference type="OrthoDB" id="3361414at2759"/>
<reference evidence="15 16" key="1">
    <citation type="journal article" date="2012" name="New Phytol.">
        <title>Insight into trade-off between wood decay and parasitism from the genome of a fungal forest pathogen.</title>
        <authorList>
            <person name="Olson A."/>
            <person name="Aerts A."/>
            <person name="Asiegbu F."/>
            <person name="Belbahri L."/>
            <person name="Bouzid O."/>
            <person name="Broberg A."/>
            <person name="Canback B."/>
            <person name="Coutinho P.M."/>
            <person name="Cullen D."/>
            <person name="Dalman K."/>
            <person name="Deflorio G."/>
            <person name="van Diepen L.T."/>
            <person name="Dunand C."/>
            <person name="Duplessis S."/>
            <person name="Durling M."/>
            <person name="Gonthier P."/>
            <person name="Grimwood J."/>
            <person name="Fossdal C.G."/>
            <person name="Hansson D."/>
            <person name="Henrissat B."/>
            <person name="Hietala A."/>
            <person name="Himmelstrand K."/>
            <person name="Hoffmeister D."/>
            <person name="Hogberg N."/>
            <person name="James T.Y."/>
            <person name="Karlsson M."/>
            <person name="Kohler A."/>
            <person name="Kues U."/>
            <person name="Lee Y.H."/>
            <person name="Lin Y.C."/>
            <person name="Lind M."/>
            <person name="Lindquist E."/>
            <person name="Lombard V."/>
            <person name="Lucas S."/>
            <person name="Lunden K."/>
            <person name="Morin E."/>
            <person name="Murat C."/>
            <person name="Park J."/>
            <person name="Raffaello T."/>
            <person name="Rouze P."/>
            <person name="Salamov A."/>
            <person name="Schmutz J."/>
            <person name="Solheim H."/>
            <person name="Stahlberg J."/>
            <person name="Velez H."/>
            <person name="de Vries R.P."/>
            <person name="Wiebenga A."/>
            <person name="Woodward S."/>
            <person name="Yakovlev I."/>
            <person name="Garbelotto M."/>
            <person name="Martin F."/>
            <person name="Grigoriev I.V."/>
            <person name="Stenlid J."/>
        </authorList>
    </citation>
    <scope>NUCLEOTIDE SEQUENCE [LARGE SCALE GENOMIC DNA]</scope>
    <source>
        <strain evidence="15 16">TC 32-1</strain>
    </source>
</reference>
<feature type="region of interest" description="Disordered" evidence="13">
    <location>
        <begin position="252"/>
        <end position="375"/>
    </location>
</feature>
<feature type="compositionally biased region" description="Polar residues" evidence="13">
    <location>
        <begin position="358"/>
        <end position="373"/>
    </location>
</feature>
<keyword evidence="7" id="KW-0509">mRNA transport</keyword>
<name>W4KCV1_HETIT</name>
<evidence type="ECO:0000256" key="1">
    <source>
        <dbReference type="ARBA" id="ARBA00004123"/>
    </source>
</evidence>
<dbReference type="GO" id="GO:0035145">
    <property type="term" value="C:exon-exon junction complex"/>
    <property type="evidence" value="ECO:0007669"/>
    <property type="project" value="InterPro"/>
</dbReference>
<feature type="compositionally biased region" description="Low complexity" evidence="13">
    <location>
        <begin position="473"/>
        <end position="482"/>
    </location>
</feature>
<dbReference type="HOGENOM" id="CLU_007059_0_0_1"/>
<evidence type="ECO:0000259" key="14">
    <source>
        <dbReference type="Pfam" id="PF09405"/>
    </source>
</evidence>
<keyword evidence="9" id="KW-0694">RNA-binding</keyword>
<dbReference type="GO" id="GO:0005737">
    <property type="term" value="C:cytoplasm"/>
    <property type="evidence" value="ECO:0007669"/>
    <property type="project" value="UniProtKB-SubCell"/>
</dbReference>
<evidence type="ECO:0000313" key="15">
    <source>
        <dbReference type="EMBL" id="ETW83687.1"/>
    </source>
</evidence>
<evidence type="ECO:0000256" key="4">
    <source>
        <dbReference type="ARBA" id="ARBA00022448"/>
    </source>
</evidence>
<evidence type="ECO:0000313" key="16">
    <source>
        <dbReference type="Proteomes" id="UP000030671"/>
    </source>
</evidence>
<evidence type="ECO:0000256" key="13">
    <source>
        <dbReference type="SAM" id="MobiDB-lite"/>
    </source>
</evidence>
<keyword evidence="6" id="KW-0507">mRNA processing</keyword>
<evidence type="ECO:0000256" key="8">
    <source>
        <dbReference type="ARBA" id="ARBA00022845"/>
    </source>
</evidence>
<evidence type="ECO:0000256" key="5">
    <source>
        <dbReference type="ARBA" id="ARBA00022490"/>
    </source>
</evidence>